<evidence type="ECO:0000256" key="7">
    <source>
        <dbReference type="RuleBase" id="RU363032"/>
    </source>
</evidence>
<evidence type="ECO:0000313" key="9">
    <source>
        <dbReference type="EMBL" id="OBY62383.1"/>
    </source>
</evidence>
<keyword evidence="6 7" id="KW-0472">Membrane</keyword>
<evidence type="ECO:0000256" key="3">
    <source>
        <dbReference type="ARBA" id="ARBA00022475"/>
    </source>
</evidence>
<keyword evidence="10" id="KW-1185">Reference proteome</keyword>
<feature type="transmembrane region" description="Helical" evidence="7">
    <location>
        <begin position="38"/>
        <end position="58"/>
    </location>
</feature>
<comment type="caution">
    <text evidence="9">The sequence shown here is derived from an EMBL/GenBank/DDBJ whole genome shotgun (WGS) entry which is preliminary data.</text>
</comment>
<dbReference type="EMBL" id="LSFL01000036">
    <property type="protein sequence ID" value="OBY62383.1"/>
    <property type="molecule type" value="Genomic_DNA"/>
</dbReference>
<proteinExistence type="inferred from homology"/>
<dbReference type="RefSeq" id="WP_068363876.1">
    <property type="nucleotide sequence ID" value="NZ_CP019337.1"/>
</dbReference>
<keyword evidence="3" id="KW-1003">Cell membrane</keyword>
<dbReference type="PANTHER" id="PTHR30151">
    <property type="entry name" value="ALKANE SULFONATE ABC TRANSPORTER-RELATED, MEMBRANE SUBUNIT"/>
    <property type="match status" value="1"/>
</dbReference>
<protein>
    <submittedName>
        <fullName evidence="9">Nitrate ABC transporter permease</fullName>
    </submittedName>
</protein>
<dbReference type="Pfam" id="PF00528">
    <property type="entry name" value="BPD_transp_1"/>
    <property type="match status" value="1"/>
</dbReference>
<evidence type="ECO:0000256" key="1">
    <source>
        <dbReference type="ARBA" id="ARBA00004651"/>
    </source>
</evidence>
<dbReference type="OrthoDB" id="9804353at2"/>
<evidence type="ECO:0000259" key="8">
    <source>
        <dbReference type="PROSITE" id="PS50928"/>
    </source>
</evidence>
<evidence type="ECO:0000313" key="10">
    <source>
        <dbReference type="Proteomes" id="UP000092612"/>
    </source>
</evidence>
<keyword evidence="5 7" id="KW-1133">Transmembrane helix</keyword>
<evidence type="ECO:0000256" key="2">
    <source>
        <dbReference type="ARBA" id="ARBA00022448"/>
    </source>
</evidence>
<sequence length="368" mass="40451">MKASLTLGKVSNFIGLGFFTTLKDLFTGKLEKEDFKNLLRKFIVPLASILLFFLLWHLGAKSLYNIEAEYKIEKALQDQGQVAADALTACIASGESSCQPNTLPSPSQVWDSFQSLLRDHNIISADKAAFAEKTATLNAKRIADGKDAIVYTGRPSFVDQIFRSLQTVFAGFLLALFIAVPLGIFIGLSPTLKSAFNWFIQIFKPVSPVVWYLLVFMIVKTLLIGSADDSSFTISFISVGLCSMWATLVNTAMGVSSVDKDYINVAKVLKLGTFQKIFKVVLPSSLPLIFTGLKITLSVAWMVLIAIELLAQSPGLGLFVWEEFQNGANDSNAKIIVAMFVIGIIGFLLDRLMLTIQNWVSFDKTDAI</sequence>
<evidence type="ECO:0000256" key="4">
    <source>
        <dbReference type="ARBA" id="ARBA00022692"/>
    </source>
</evidence>
<gene>
    <name evidence="9" type="ORF">LPB301_14830</name>
</gene>
<dbReference type="InterPro" id="IPR035906">
    <property type="entry name" value="MetI-like_sf"/>
</dbReference>
<keyword evidence="4 7" id="KW-0812">Transmembrane</keyword>
<dbReference type="SUPFAM" id="SSF161098">
    <property type="entry name" value="MetI-like"/>
    <property type="match status" value="1"/>
</dbReference>
<feature type="transmembrane region" description="Helical" evidence="7">
    <location>
        <begin position="286"/>
        <end position="311"/>
    </location>
</feature>
<comment type="subcellular location">
    <subcellularLocation>
        <location evidence="1 7">Cell membrane</location>
        <topology evidence="1 7">Multi-pass membrane protein</topology>
    </subcellularLocation>
</comment>
<feature type="transmembrane region" description="Helical" evidence="7">
    <location>
        <begin position="209"/>
        <end position="227"/>
    </location>
</feature>
<dbReference type="Proteomes" id="UP000092612">
    <property type="component" value="Unassembled WGS sequence"/>
</dbReference>
<feature type="transmembrane region" description="Helical" evidence="7">
    <location>
        <begin position="168"/>
        <end position="188"/>
    </location>
</feature>
<name>A0A1B8TRT8_9FLAO</name>
<dbReference type="GO" id="GO:0055085">
    <property type="term" value="P:transmembrane transport"/>
    <property type="evidence" value="ECO:0007669"/>
    <property type="project" value="InterPro"/>
</dbReference>
<evidence type="ECO:0000256" key="6">
    <source>
        <dbReference type="ARBA" id="ARBA00023136"/>
    </source>
</evidence>
<dbReference type="PANTHER" id="PTHR30151:SF7">
    <property type="entry name" value="NITRATE IMPORT PERMEASE PROTEIN NRTB"/>
    <property type="match status" value="1"/>
</dbReference>
<dbReference type="STRING" id="996801.BW723_00860"/>
<keyword evidence="2 7" id="KW-0813">Transport</keyword>
<dbReference type="PROSITE" id="PS50928">
    <property type="entry name" value="ABC_TM1"/>
    <property type="match status" value="1"/>
</dbReference>
<feature type="domain" description="ABC transmembrane type-1" evidence="8">
    <location>
        <begin position="161"/>
        <end position="353"/>
    </location>
</feature>
<reference evidence="10" key="1">
    <citation type="submission" date="2016-02" db="EMBL/GenBank/DDBJ databases">
        <title>Paenibacillus sp. LPB0068, isolated from Crassostrea gigas.</title>
        <authorList>
            <person name="Shin S.-K."/>
            <person name="Yi H."/>
        </authorList>
    </citation>
    <scope>NUCLEOTIDE SEQUENCE [LARGE SCALE GENOMIC DNA]</scope>
    <source>
        <strain evidence="10">KCTC 23969</strain>
    </source>
</reference>
<comment type="similarity">
    <text evidence="7">Belongs to the binding-protein-dependent transport system permease family.</text>
</comment>
<feature type="transmembrane region" description="Helical" evidence="7">
    <location>
        <begin position="331"/>
        <end position="349"/>
    </location>
</feature>
<feature type="transmembrane region" description="Helical" evidence="7">
    <location>
        <begin position="6"/>
        <end position="26"/>
    </location>
</feature>
<dbReference type="Gene3D" id="1.10.3720.10">
    <property type="entry name" value="MetI-like"/>
    <property type="match status" value="1"/>
</dbReference>
<dbReference type="CDD" id="cd06261">
    <property type="entry name" value="TM_PBP2"/>
    <property type="match status" value="1"/>
</dbReference>
<evidence type="ECO:0000256" key="5">
    <source>
        <dbReference type="ARBA" id="ARBA00022989"/>
    </source>
</evidence>
<dbReference type="InterPro" id="IPR000515">
    <property type="entry name" value="MetI-like"/>
</dbReference>
<dbReference type="KEGG" id="prn:BW723_00860"/>
<feature type="transmembrane region" description="Helical" evidence="7">
    <location>
        <begin position="233"/>
        <end position="253"/>
    </location>
</feature>
<accession>A0A1B8TRT8</accession>
<organism evidence="9 10">
    <name type="scientific">Polaribacter reichenbachii</name>
    <dbReference type="NCBI Taxonomy" id="996801"/>
    <lineage>
        <taxon>Bacteria</taxon>
        <taxon>Pseudomonadati</taxon>
        <taxon>Bacteroidota</taxon>
        <taxon>Flavobacteriia</taxon>
        <taxon>Flavobacteriales</taxon>
        <taxon>Flavobacteriaceae</taxon>
    </lineage>
</organism>
<dbReference type="AlphaFoldDB" id="A0A1B8TRT8"/>
<dbReference type="GO" id="GO:0005886">
    <property type="term" value="C:plasma membrane"/>
    <property type="evidence" value="ECO:0007669"/>
    <property type="project" value="UniProtKB-SubCell"/>
</dbReference>